<keyword evidence="1" id="KW-0472">Membrane</keyword>
<dbReference type="RefSeq" id="WP_035325432.1">
    <property type="nucleotide sequence ID" value="NZ_CP015125.1"/>
</dbReference>
<evidence type="ECO:0000313" key="3">
    <source>
        <dbReference type="Proteomes" id="UP000030140"/>
    </source>
</evidence>
<dbReference type="EMBL" id="JSAQ01000001">
    <property type="protein sequence ID" value="KGO06423.1"/>
    <property type="molecule type" value="Genomic_DNA"/>
</dbReference>
<accession>A0A0A2GV87</accession>
<feature type="transmembrane region" description="Helical" evidence="1">
    <location>
        <begin position="12"/>
        <end position="32"/>
    </location>
</feature>
<comment type="caution">
    <text evidence="2">The sequence shown here is derived from an EMBL/GenBank/DDBJ whole genome shotgun (WGS) entry which is preliminary data.</text>
</comment>
<keyword evidence="1" id="KW-0812">Transmembrane</keyword>
<dbReference type="OrthoDB" id="1132160at2"/>
<reference evidence="2 3" key="1">
    <citation type="submission" date="2014-10" db="EMBL/GenBank/DDBJ databases">
        <title>Draft genome sequence of the proteorhodopsin-containing marine bacterium Dokdonia donghaensis.</title>
        <authorList>
            <person name="Gomez-Consarnau L."/>
            <person name="Gonzalez J.M."/>
            <person name="Riedel T."/>
            <person name="Jaenicke S."/>
            <person name="Wagner-Doebler I."/>
            <person name="Fuhrman J.A."/>
        </authorList>
    </citation>
    <scope>NUCLEOTIDE SEQUENCE [LARGE SCALE GENOMIC DNA]</scope>
    <source>
        <strain evidence="2 3">DSW-1</strain>
    </source>
</reference>
<protein>
    <submittedName>
        <fullName evidence="2">Rod shape-determining protein MreD</fullName>
    </submittedName>
</protein>
<evidence type="ECO:0000313" key="2">
    <source>
        <dbReference type="EMBL" id="KGO06423.1"/>
    </source>
</evidence>
<proteinExistence type="predicted"/>
<feature type="transmembrane region" description="Helical" evidence="1">
    <location>
        <begin position="38"/>
        <end position="59"/>
    </location>
</feature>
<keyword evidence="1" id="KW-1133">Transmembrane helix</keyword>
<dbReference type="KEGG" id="ddo:I597_0048"/>
<feature type="transmembrane region" description="Helical" evidence="1">
    <location>
        <begin position="113"/>
        <end position="133"/>
    </location>
</feature>
<keyword evidence="3" id="KW-1185">Reference proteome</keyword>
<feature type="transmembrane region" description="Helical" evidence="1">
    <location>
        <begin position="145"/>
        <end position="163"/>
    </location>
</feature>
<organism evidence="2 3">
    <name type="scientific">Dokdonia donghaensis DSW-1</name>
    <dbReference type="NCBI Taxonomy" id="1300343"/>
    <lineage>
        <taxon>Bacteria</taxon>
        <taxon>Pseudomonadati</taxon>
        <taxon>Bacteroidota</taxon>
        <taxon>Flavobacteriia</taxon>
        <taxon>Flavobacteriales</taxon>
        <taxon>Flavobacteriaceae</taxon>
        <taxon>Dokdonia</taxon>
    </lineage>
</organism>
<dbReference type="PATRIC" id="fig|1300343.5.peg.50"/>
<gene>
    <name evidence="2" type="ORF">NV36_05925</name>
</gene>
<dbReference type="Proteomes" id="UP000030140">
    <property type="component" value="Unassembled WGS sequence"/>
</dbReference>
<sequence>MKNNVLKNIVRFVALMFVQIYLFNHINFLGYINPYPYVLFLLVFPFTANRSLYIFIAFLTGLTMDMFGNSGGIHAAACLFLAYLRPLTLRFAFGVSYEYNAIKLSKVSLYGRFVYISILVFTHHLVLFLLEVFNISNILYTLNKTLVTSIFTIILCIVFNILFSRRIE</sequence>
<evidence type="ECO:0000256" key="1">
    <source>
        <dbReference type="SAM" id="Phobius"/>
    </source>
</evidence>
<feature type="transmembrane region" description="Helical" evidence="1">
    <location>
        <begin position="71"/>
        <end position="93"/>
    </location>
</feature>
<name>A0A0A2GV87_9FLAO</name>
<dbReference type="AlphaFoldDB" id="A0A0A2GV87"/>